<proteinExistence type="predicted"/>
<dbReference type="AlphaFoldDB" id="A0A848QLV4"/>
<accession>A0A848QLV4</accession>
<reference evidence="1 2" key="1">
    <citation type="submission" date="2020-04" db="EMBL/GenBank/DDBJ databases">
        <authorList>
            <person name="Liu A."/>
        </authorList>
    </citation>
    <scope>NUCLEOTIDE SEQUENCE [LARGE SCALE GENOMIC DNA]</scope>
    <source>
        <strain evidence="1 2">RZ02</strain>
    </source>
</reference>
<organism evidence="1 2">
    <name type="scientific">Pontixanthobacter rizhaonensis</name>
    <dbReference type="NCBI Taxonomy" id="2730337"/>
    <lineage>
        <taxon>Bacteria</taxon>
        <taxon>Pseudomonadati</taxon>
        <taxon>Pseudomonadota</taxon>
        <taxon>Alphaproteobacteria</taxon>
        <taxon>Sphingomonadales</taxon>
        <taxon>Erythrobacteraceae</taxon>
        <taxon>Pontixanthobacter</taxon>
    </lineage>
</organism>
<dbReference type="Proteomes" id="UP000561181">
    <property type="component" value="Unassembled WGS sequence"/>
</dbReference>
<dbReference type="RefSeq" id="WP_170011443.1">
    <property type="nucleotide sequence ID" value="NZ_JABCRE010000002.1"/>
</dbReference>
<dbReference type="EMBL" id="JABCRE010000002">
    <property type="protein sequence ID" value="NMW31720.1"/>
    <property type="molecule type" value="Genomic_DNA"/>
</dbReference>
<name>A0A848QLV4_9SPHN</name>
<gene>
    <name evidence="1" type="ORF">HKD42_06575</name>
</gene>
<comment type="caution">
    <text evidence="1">The sequence shown here is derived from an EMBL/GenBank/DDBJ whole genome shotgun (WGS) entry which is preliminary data.</text>
</comment>
<evidence type="ECO:0000313" key="2">
    <source>
        <dbReference type="Proteomes" id="UP000561181"/>
    </source>
</evidence>
<protein>
    <submittedName>
        <fullName evidence="1">Uncharacterized protein</fullName>
    </submittedName>
</protein>
<evidence type="ECO:0000313" key="1">
    <source>
        <dbReference type="EMBL" id="NMW31720.1"/>
    </source>
</evidence>
<sequence length="180" mass="19492">MTSVKASMQIGVSQFSAEGSEEFVKSMLDTWIDLSKNVVTSNSNFSESLNQDNSSNSSSVKSNQGIEKFENVFDEIDGEVKIIAQMPGNNKAEKTRNTALALLYANHLNGKQSISADDIRDACQDQGCYDSSNFASHLKGLKDKVAMNKTKAGGGYDVKLTAPGRKAASSFVEQMNNESE</sequence>
<keyword evidence="2" id="KW-1185">Reference proteome</keyword>